<gene>
    <name evidence="3" type="ORF">ASIM_LOCUS14567</name>
</gene>
<evidence type="ECO:0000259" key="2">
    <source>
        <dbReference type="SMART" id="SM00584"/>
    </source>
</evidence>
<organism evidence="5">
    <name type="scientific">Anisakis simplex</name>
    <name type="common">Herring worm</name>
    <dbReference type="NCBI Taxonomy" id="6269"/>
    <lineage>
        <taxon>Eukaryota</taxon>
        <taxon>Metazoa</taxon>
        <taxon>Ecdysozoa</taxon>
        <taxon>Nematoda</taxon>
        <taxon>Chromadorea</taxon>
        <taxon>Rhabditida</taxon>
        <taxon>Spirurina</taxon>
        <taxon>Ascaridomorpha</taxon>
        <taxon>Ascaridoidea</taxon>
        <taxon>Anisakidae</taxon>
        <taxon>Anisakis</taxon>
        <taxon>Anisakis simplex complex</taxon>
    </lineage>
</organism>
<reference evidence="5" key="1">
    <citation type="submission" date="2017-02" db="UniProtKB">
        <authorList>
            <consortium name="WormBaseParasite"/>
        </authorList>
    </citation>
    <scope>IDENTIFICATION</scope>
</reference>
<dbReference type="Proteomes" id="UP000267096">
    <property type="component" value="Unassembled WGS sequence"/>
</dbReference>
<sequence length="258" mass="29831">MDVELFAQKILSLIDGTSDCYIEVLSTADQIIRLCANNAGIFDLDAQFMDIITEDMVKRGTSCESLIAWKNENCARMCSALQMHVLRQLNLITHLWNFRFETNVFDYRGPTVSIFHLQDGQIFVLAVDQEWRHSGSKFGSVDSVLIELQPKFKRIQKGSSVYCNLKLRNYPMKLSFDANEMSIDKEMSEVIAVEVFGCSSEKTLQEQHKQKDWQRKQVEKNKKVPLPGRWDDNPDKFILELGGVYSTADRREVFRRDD</sequence>
<dbReference type="AlphaFoldDB" id="A0A0M3K2K8"/>
<name>A0A0M3K2K8_ANISI</name>
<dbReference type="WBParaSite" id="ASIM_0001515701-mRNA-1">
    <property type="protein sequence ID" value="ASIM_0001515701-mRNA-1"/>
    <property type="gene ID" value="ASIM_0001515701"/>
</dbReference>
<evidence type="ECO:0000313" key="3">
    <source>
        <dbReference type="EMBL" id="VDK52777.1"/>
    </source>
</evidence>
<evidence type="ECO:0000313" key="5">
    <source>
        <dbReference type="WBParaSite" id="ASIM_0001515701-mRNA-1"/>
    </source>
</evidence>
<accession>A0A0M3K2K8</accession>
<dbReference type="OrthoDB" id="289228at2759"/>
<evidence type="ECO:0000256" key="1">
    <source>
        <dbReference type="SAM" id="MobiDB-lite"/>
    </source>
</evidence>
<dbReference type="InterPro" id="IPR006571">
    <property type="entry name" value="TLDc_dom"/>
</dbReference>
<feature type="domain" description="TLDc" evidence="2">
    <location>
        <begin position="74"/>
        <end position="199"/>
    </location>
</feature>
<feature type="region of interest" description="Disordered" evidence="1">
    <location>
        <begin position="207"/>
        <end position="226"/>
    </location>
</feature>
<reference evidence="3 4" key="2">
    <citation type="submission" date="2018-11" db="EMBL/GenBank/DDBJ databases">
        <authorList>
            <consortium name="Pathogen Informatics"/>
        </authorList>
    </citation>
    <scope>NUCLEOTIDE SEQUENCE [LARGE SCALE GENOMIC DNA]</scope>
</reference>
<keyword evidence="4" id="KW-1185">Reference proteome</keyword>
<protein>
    <submittedName>
        <fullName evidence="5">TLDc domain-containing protein</fullName>
    </submittedName>
</protein>
<dbReference type="SMART" id="SM00584">
    <property type="entry name" value="TLDc"/>
    <property type="match status" value="1"/>
</dbReference>
<evidence type="ECO:0000313" key="4">
    <source>
        <dbReference type="Proteomes" id="UP000267096"/>
    </source>
</evidence>
<feature type="compositionally biased region" description="Basic and acidic residues" evidence="1">
    <location>
        <begin position="207"/>
        <end position="222"/>
    </location>
</feature>
<dbReference type="EMBL" id="UYRR01031818">
    <property type="protein sequence ID" value="VDK52777.1"/>
    <property type="molecule type" value="Genomic_DNA"/>
</dbReference>
<proteinExistence type="predicted"/>